<proteinExistence type="inferred from homology"/>
<comment type="caution">
    <text evidence="7">The sequence shown here is derived from an EMBL/GenBank/DDBJ whole genome shotgun (WGS) entry which is preliminary data.</text>
</comment>
<protein>
    <submittedName>
        <fullName evidence="7">Uncharacterized protein</fullName>
    </submittedName>
</protein>
<evidence type="ECO:0000256" key="1">
    <source>
        <dbReference type="ARBA" id="ARBA00004141"/>
    </source>
</evidence>
<feature type="transmembrane region" description="Helical" evidence="6">
    <location>
        <begin position="115"/>
        <end position="136"/>
    </location>
</feature>
<feature type="transmembrane region" description="Helical" evidence="6">
    <location>
        <begin position="168"/>
        <end position="190"/>
    </location>
</feature>
<dbReference type="EMBL" id="PDCK01000042">
    <property type="protein sequence ID" value="PRQ36743.1"/>
    <property type="molecule type" value="Genomic_DNA"/>
</dbReference>
<dbReference type="PANTHER" id="PTHR47830:SF2">
    <property type="entry name" value="PROTEIN, PUTATIVE-RELATED"/>
    <property type="match status" value="1"/>
</dbReference>
<evidence type="ECO:0000256" key="2">
    <source>
        <dbReference type="ARBA" id="ARBA00006948"/>
    </source>
</evidence>
<evidence type="ECO:0000256" key="5">
    <source>
        <dbReference type="ARBA" id="ARBA00023136"/>
    </source>
</evidence>
<dbReference type="OrthoDB" id="1842378at2759"/>
<dbReference type="Proteomes" id="UP000238479">
    <property type="component" value="Chromosome 4"/>
</dbReference>
<feature type="transmembrane region" description="Helical" evidence="6">
    <location>
        <begin position="230"/>
        <end position="254"/>
    </location>
</feature>
<dbReference type="Gramene" id="PRQ36743">
    <property type="protein sequence ID" value="PRQ36743"/>
    <property type="gene ID" value="RchiOBHm_Chr4g0394961"/>
</dbReference>
<reference evidence="7 8" key="1">
    <citation type="journal article" date="2018" name="Nat. Genet.">
        <title>The Rosa genome provides new insights in the design of modern roses.</title>
        <authorList>
            <person name="Bendahmane M."/>
        </authorList>
    </citation>
    <scope>NUCLEOTIDE SEQUENCE [LARGE SCALE GENOMIC DNA]</scope>
    <source>
        <strain evidence="8">cv. Old Blush</strain>
    </source>
</reference>
<accession>A0A2P6QRE0</accession>
<evidence type="ECO:0000256" key="3">
    <source>
        <dbReference type="ARBA" id="ARBA00022692"/>
    </source>
</evidence>
<evidence type="ECO:0000313" key="7">
    <source>
        <dbReference type="EMBL" id="PRQ36743.1"/>
    </source>
</evidence>
<feature type="transmembrane region" description="Helical" evidence="6">
    <location>
        <begin position="142"/>
        <end position="161"/>
    </location>
</feature>
<dbReference type="Pfam" id="PF04819">
    <property type="entry name" value="DUF716"/>
    <property type="match status" value="1"/>
</dbReference>
<organism evidence="7 8">
    <name type="scientific">Rosa chinensis</name>
    <name type="common">China rose</name>
    <dbReference type="NCBI Taxonomy" id="74649"/>
    <lineage>
        <taxon>Eukaryota</taxon>
        <taxon>Viridiplantae</taxon>
        <taxon>Streptophyta</taxon>
        <taxon>Embryophyta</taxon>
        <taxon>Tracheophyta</taxon>
        <taxon>Spermatophyta</taxon>
        <taxon>Magnoliopsida</taxon>
        <taxon>eudicotyledons</taxon>
        <taxon>Gunneridae</taxon>
        <taxon>Pentapetalae</taxon>
        <taxon>rosids</taxon>
        <taxon>fabids</taxon>
        <taxon>Rosales</taxon>
        <taxon>Rosaceae</taxon>
        <taxon>Rosoideae</taxon>
        <taxon>Rosoideae incertae sedis</taxon>
        <taxon>Rosa</taxon>
    </lineage>
</organism>
<dbReference type="OMA" id="FSGHPTY"/>
<gene>
    <name evidence="7" type="ORF">RchiOBHm_Chr4g0394961</name>
</gene>
<dbReference type="GO" id="GO:0016020">
    <property type="term" value="C:membrane"/>
    <property type="evidence" value="ECO:0007669"/>
    <property type="project" value="UniProtKB-SubCell"/>
</dbReference>
<feature type="transmembrane region" description="Helical" evidence="6">
    <location>
        <begin position="80"/>
        <end position="103"/>
    </location>
</feature>
<evidence type="ECO:0000313" key="8">
    <source>
        <dbReference type="Proteomes" id="UP000238479"/>
    </source>
</evidence>
<comment type="subcellular location">
    <subcellularLocation>
        <location evidence="1">Membrane</location>
        <topology evidence="1">Multi-pass membrane protein</topology>
    </subcellularLocation>
</comment>
<dbReference type="PANTHER" id="PTHR47830">
    <property type="entry name" value="OS11G0534100 PROTEIN"/>
    <property type="match status" value="1"/>
</dbReference>
<keyword evidence="5 6" id="KW-0472">Membrane</keyword>
<dbReference type="STRING" id="74649.A0A2P6QRE0"/>
<keyword evidence="4 6" id="KW-1133">Transmembrane helix</keyword>
<feature type="transmembrane region" description="Helical" evidence="6">
    <location>
        <begin position="51"/>
        <end position="74"/>
    </location>
</feature>
<comment type="similarity">
    <text evidence="2">Belongs to the TMEM45 family.</text>
</comment>
<evidence type="ECO:0000256" key="6">
    <source>
        <dbReference type="SAM" id="Phobius"/>
    </source>
</evidence>
<keyword evidence="8" id="KW-1185">Reference proteome</keyword>
<name>A0A2P6QRE0_ROSCH</name>
<keyword evidence="3 6" id="KW-0812">Transmembrane</keyword>
<dbReference type="AlphaFoldDB" id="A0A2P6QRE0"/>
<evidence type="ECO:0000256" key="4">
    <source>
        <dbReference type="ARBA" id="ARBA00022989"/>
    </source>
</evidence>
<dbReference type="InterPro" id="IPR006904">
    <property type="entry name" value="DUF716"/>
</dbReference>
<sequence>MASLATHFSAFVLLSPVGLRRLLCSSSLYLRNPSQFRAKTWYFSDPKWKNFDLYSLIIALPIASFSEIFLFLAFSGHPTYRFAFFQQSATIFLFWLLLLLIICRENLDPMHIDEGFVFVLAAITFFIEFSVIGKGISGLGGTMYDMLGALTLACAFSCLYLSFRPWSFFAEFFLSSGLVFKGTWMLQLGLSLYTDTFGLKGCKKMAVWPHKSENAELKCDLEEDGLRGLAVMTLLFIGHAIGVMVLSFVLFGWLARNWNWRSGEASGPLLQQLESEHQLVLMRATSQEIELE</sequence>